<dbReference type="EMBL" id="BEXD01002324">
    <property type="protein sequence ID" value="GBB97853.1"/>
    <property type="molecule type" value="Genomic_DNA"/>
</dbReference>
<comment type="similarity">
    <text evidence="3">Belongs to the fatty acid desaturase type 1 family.</text>
</comment>
<evidence type="ECO:0000256" key="7">
    <source>
        <dbReference type="SAM" id="Phobius"/>
    </source>
</evidence>
<keyword evidence="4" id="KW-0560">Oxidoreductase</keyword>
<dbReference type="AlphaFoldDB" id="A0A2Z6R6J4"/>
<dbReference type="PANTHER" id="PTHR32100">
    <property type="entry name" value="OMEGA-6 FATTY ACID DESATURASE, CHLOROPLASTIC"/>
    <property type="match status" value="1"/>
</dbReference>
<comment type="pathway">
    <text evidence="2">Lipid metabolism.</text>
</comment>
<keyword evidence="13" id="KW-1185">Reference proteome</keyword>
<evidence type="ECO:0000313" key="12">
    <source>
        <dbReference type="EMBL" id="GES94573.1"/>
    </source>
</evidence>
<dbReference type="Proteomes" id="UP000615446">
    <property type="component" value="Unassembled WGS sequence"/>
</dbReference>
<name>A0A2Z6R6J4_9GLOM</name>
<protein>
    <submittedName>
        <fullName evidence="12">Delta-12 fatty acid desaturase</fullName>
    </submittedName>
</protein>
<feature type="transmembrane region" description="Helical" evidence="7">
    <location>
        <begin position="91"/>
        <end position="108"/>
    </location>
</feature>
<evidence type="ECO:0000256" key="4">
    <source>
        <dbReference type="ARBA" id="ARBA00023002"/>
    </source>
</evidence>
<evidence type="ECO:0000256" key="2">
    <source>
        <dbReference type="ARBA" id="ARBA00005189"/>
    </source>
</evidence>
<organism evidence="10 13">
    <name type="scientific">Rhizophagus clarus</name>
    <dbReference type="NCBI Taxonomy" id="94130"/>
    <lineage>
        <taxon>Eukaryota</taxon>
        <taxon>Fungi</taxon>
        <taxon>Fungi incertae sedis</taxon>
        <taxon>Mucoromycota</taxon>
        <taxon>Glomeromycotina</taxon>
        <taxon>Glomeromycetes</taxon>
        <taxon>Glomerales</taxon>
        <taxon>Glomeraceae</taxon>
        <taxon>Rhizophagus</taxon>
    </lineage>
</organism>
<dbReference type="Pfam" id="PF00487">
    <property type="entry name" value="FA_desaturase"/>
    <property type="match status" value="1"/>
</dbReference>
<comment type="caution">
    <text evidence="10">The sequence shown here is derived from an EMBL/GenBank/DDBJ whole genome shotgun (WGS) entry which is preliminary data.</text>
</comment>
<evidence type="ECO:0000259" key="8">
    <source>
        <dbReference type="Pfam" id="PF00487"/>
    </source>
</evidence>
<evidence type="ECO:0000256" key="6">
    <source>
        <dbReference type="SAM" id="MobiDB-lite"/>
    </source>
</evidence>
<keyword evidence="7" id="KW-0812">Transmembrane</keyword>
<dbReference type="InterPro" id="IPR021863">
    <property type="entry name" value="FAS_N"/>
</dbReference>
<evidence type="ECO:0000256" key="5">
    <source>
        <dbReference type="ARBA" id="ARBA00023136"/>
    </source>
</evidence>
<feature type="domain" description="Fatty acid desaturase" evidence="8">
    <location>
        <begin position="89"/>
        <end position="361"/>
    </location>
</feature>
<dbReference type="GO" id="GO:0016020">
    <property type="term" value="C:membrane"/>
    <property type="evidence" value="ECO:0007669"/>
    <property type="project" value="UniProtKB-SubCell"/>
</dbReference>
<dbReference type="InterPro" id="IPR005804">
    <property type="entry name" value="FA_desaturase_dom"/>
</dbReference>
<evidence type="ECO:0000259" key="9">
    <source>
        <dbReference type="Pfam" id="PF11960"/>
    </source>
</evidence>
<gene>
    <name evidence="12" type="ORF">RCL2_002130800</name>
    <name evidence="10" type="ORF">RclHR1_03090011</name>
    <name evidence="11" type="ORF">RclHR1_03090013</name>
</gene>
<evidence type="ECO:0000313" key="11">
    <source>
        <dbReference type="EMBL" id="GBB97855.1"/>
    </source>
</evidence>
<feature type="transmembrane region" description="Helical" evidence="7">
    <location>
        <begin position="246"/>
        <end position="265"/>
    </location>
</feature>
<dbReference type="EMBL" id="BEXD01002324">
    <property type="protein sequence ID" value="GBB97855.1"/>
    <property type="molecule type" value="Genomic_DNA"/>
</dbReference>
<dbReference type="InterPro" id="IPR012171">
    <property type="entry name" value="Fatty_acid_desaturase"/>
</dbReference>
<keyword evidence="7" id="KW-1133">Transmembrane helix</keyword>
<evidence type="ECO:0000256" key="3">
    <source>
        <dbReference type="ARBA" id="ARBA00009295"/>
    </source>
</evidence>
<dbReference type="GO" id="GO:0016717">
    <property type="term" value="F:oxidoreductase activity, acting on paired donors, with oxidation of a pair of donors resulting in the reduction of molecular oxygen to two molecules of water"/>
    <property type="evidence" value="ECO:0007669"/>
    <property type="project" value="InterPro"/>
</dbReference>
<evidence type="ECO:0000256" key="1">
    <source>
        <dbReference type="ARBA" id="ARBA00004370"/>
    </source>
</evidence>
<reference evidence="12" key="2">
    <citation type="submission" date="2019-10" db="EMBL/GenBank/DDBJ databases">
        <title>Conservation and host-specific expression of non-tandemly repeated heterogenous ribosome RNA gene in arbuscular mycorrhizal fungi.</title>
        <authorList>
            <person name="Maeda T."/>
            <person name="Kobayashi Y."/>
            <person name="Nakagawa T."/>
            <person name="Ezawa T."/>
            <person name="Yamaguchi K."/>
            <person name="Bino T."/>
            <person name="Nishimoto Y."/>
            <person name="Shigenobu S."/>
            <person name="Kawaguchi M."/>
        </authorList>
    </citation>
    <scope>NUCLEOTIDE SEQUENCE</scope>
    <source>
        <strain evidence="12">HR1</strain>
    </source>
</reference>
<feature type="compositionally biased region" description="Polar residues" evidence="6">
    <location>
        <begin position="7"/>
        <end position="22"/>
    </location>
</feature>
<evidence type="ECO:0000313" key="10">
    <source>
        <dbReference type="EMBL" id="GBB97853.1"/>
    </source>
</evidence>
<dbReference type="EMBL" id="BLAL01000236">
    <property type="protein sequence ID" value="GES94573.1"/>
    <property type="molecule type" value="Genomic_DNA"/>
</dbReference>
<keyword evidence="5 7" id="KW-0472">Membrane</keyword>
<dbReference type="CDD" id="cd03507">
    <property type="entry name" value="Delta12-FADS-like"/>
    <property type="match status" value="1"/>
</dbReference>
<evidence type="ECO:0000313" key="13">
    <source>
        <dbReference type="Proteomes" id="UP000247702"/>
    </source>
</evidence>
<feature type="domain" description="Fatty acid desaturase N-terminal" evidence="9">
    <location>
        <begin position="19"/>
        <end position="71"/>
    </location>
</feature>
<accession>A0A2Z6R6J4</accession>
<dbReference type="GO" id="GO:0006629">
    <property type="term" value="P:lipid metabolic process"/>
    <property type="evidence" value="ECO:0007669"/>
    <property type="project" value="InterPro"/>
</dbReference>
<proteinExistence type="inferred from homology"/>
<dbReference type="Pfam" id="PF11960">
    <property type="entry name" value="DUF3474"/>
    <property type="match status" value="1"/>
</dbReference>
<comment type="subcellular location">
    <subcellularLocation>
        <location evidence="1">Membrane</location>
    </subcellularLocation>
</comment>
<dbReference type="OrthoDB" id="1461976at2759"/>
<sequence length="392" mass="45506">MAPPNTEELQSELTHRQSSTKSPIKFERDYLPPNFTIKELRQAIPPHCFERDTLKSFGYTFKDLAIVGALAYAATFIDSHLPLALRYVAWPTYWFFCGAFATGIWVIAHECGHQAFSPSKKINNTVGFILHSALLVPYHSWRISHSKHHKHTGHVNKDQVFVPKTRSSLGLPSKDVDTQQMNHSVLEDTPFITLINLIGQQLFGWPLYLIFNSSGQVYDNRWTNHFNPNSPIFDPKNFNDVIISDIGIIIGLSIIFYFSYIYSFIAVLKYYLIPYLVVNHWLVLITYLQHTDPELPHYREDQWNFIRGAVCTVDRHIGFLDSIFHRITSTHVAHHLFSTMPHYHAEEATIHIKKVLGHYYIFDDTPIFKALWRSFVSCKFIEDEGDIIFYKN</sequence>
<feature type="region of interest" description="Disordered" evidence="6">
    <location>
        <begin position="1"/>
        <end position="22"/>
    </location>
</feature>
<reference evidence="10 13" key="1">
    <citation type="submission" date="2017-11" db="EMBL/GenBank/DDBJ databases">
        <title>The genome of Rhizophagus clarus HR1 reveals common genetic basis of auxotrophy among arbuscular mycorrhizal fungi.</title>
        <authorList>
            <person name="Kobayashi Y."/>
        </authorList>
    </citation>
    <scope>NUCLEOTIDE SEQUENCE [LARGE SCALE GENOMIC DNA]</scope>
    <source>
        <strain evidence="10 13">HR1</strain>
    </source>
</reference>
<dbReference type="STRING" id="94130.A0A2Z6R6J4"/>
<feature type="transmembrane region" description="Helical" evidence="7">
    <location>
        <begin position="64"/>
        <end position="85"/>
    </location>
</feature>
<dbReference type="Proteomes" id="UP000247702">
    <property type="component" value="Unassembled WGS sequence"/>
</dbReference>